<dbReference type="GeneID" id="56085180"/>
<dbReference type="Pfam" id="PF18911">
    <property type="entry name" value="PKD_4"/>
    <property type="match status" value="1"/>
</dbReference>
<dbReference type="InterPro" id="IPR000601">
    <property type="entry name" value="PKD_dom"/>
</dbReference>
<dbReference type="KEGG" id="hpel:HZS54_21285"/>
<dbReference type="RefSeq" id="WP_179919113.1">
    <property type="nucleotide sequence ID" value="NZ_CP058909.1"/>
</dbReference>
<protein>
    <recommendedName>
        <fullName evidence="1">PKD domain-containing protein</fullName>
    </recommendedName>
</protein>
<evidence type="ECO:0000259" key="1">
    <source>
        <dbReference type="Pfam" id="PF18911"/>
    </source>
</evidence>
<dbReference type="Proteomes" id="UP000509346">
    <property type="component" value="Chromosome"/>
</dbReference>
<keyword evidence="3" id="KW-1185">Reference proteome</keyword>
<accession>A0A7D5TES0</accession>
<dbReference type="InterPro" id="IPR006311">
    <property type="entry name" value="TAT_signal"/>
</dbReference>
<evidence type="ECO:0000313" key="3">
    <source>
        <dbReference type="Proteomes" id="UP000509346"/>
    </source>
</evidence>
<dbReference type="InterPro" id="IPR013783">
    <property type="entry name" value="Ig-like_fold"/>
</dbReference>
<evidence type="ECO:0000313" key="2">
    <source>
        <dbReference type="EMBL" id="QLH84015.1"/>
    </source>
</evidence>
<reference evidence="2 3" key="1">
    <citation type="submission" date="2020-07" db="EMBL/GenBank/DDBJ databases">
        <title>Halosimplex litoreum sp. nov. and Halosimplex rubrum sp. nov., isolated from different salt environments.</title>
        <authorList>
            <person name="Cui H."/>
        </authorList>
    </citation>
    <scope>NUCLEOTIDE SEQUENCE [LARGE SCALE GENOMIC DNA]</scope>
    <source>
        <strain evidence="2 3">R2</strain>
    </source>
</reference>
<dbReference type="SUPFAM" id="SSF49299">
    <property type="entry name" value="PKD domain"/>
    <property type="match status" value="3"/>
</dbReference>
<feature type="domain" description="PKD" evidence="1">
    <location>
        <begin position="139"/>
        <end position="216"/>
    </location>
</feature>
<dbReference type="Gene3D" id="2.60.40.10">
    <property type="entry name" value="Immunoglobulins"/>
    <property type="match status" value="3"/>
</dbReference>
<proteinExistence type="predicted"/>
<dbReference type="InterPro" id="IPR035986">
    <property type="entry name" value="PKD_dom_sf"/>
</dbReference>
<name>A0A7D5TES0_9EURY</name>
<dbReference type="AlphaFoldDB" id="A0A7D5TES0"/>
<dbReference type="PROSITE" id="PS51318">
    <property type="entry name" value="TAT"/>
    <property type="match status" value="1"/>
</dbReference>
<organism evidence="2 3">
    <name type="scientific">Halosimplex pelagicum</name>
    <dbReference type="NCBI Taxonomy" id="869886"/>
    <lineage>
        <taxon>Archaea</taxon>
        <taxon>Methanobacteriati</taxon>
        <taxon>Methanobacteriota</taxon>
        <taxon>Stenosarchaea group</taxon>
        <taxon>Halobacteria</taxon>
        <taxon>Halobacteriales</taxon>
        <taxon>Haloarculaceae</taxon>
        <taxon>Halosimplex</taxon>
    </lineage>
</organism>
<dbReference type="EMBL" id="CP058909">
    <property type="protein sequence ID" value="QLH84015.1"/>
    <property type="molecule type" value="Genomic_DNA"/>
</dbReference>
<sequence>MSDREDIERPRRDVLKMIGAAGAATVGGTAAVGTGSAASNAPVPVLDMNPAEFGVGTEVTLDASGSTDPAGEGIEDHIWTVYHISDGYKLKKNSIDESTTFTFDAPGHWYVNLVVRTTDDRSAEVRWFDTLHESDDQWPIVTIGGLTDSVSDGETVSLEANLGSTDATIDTYEWQIYRRYDDMSEYTGEQIDHTFSGDGIRHVTLTATADDGTKSYETDFVPIVQETDYEPNVDFTDPLSQYSVGDKHVIGADASDPDGGPITSYQWQLFREEELVDDAYGEEYVLTPEAPGDHRLSLLVEDDERQTATTDATFTVTEKTETVQITSIDWSNPFGDYIKADADVKNVTDGSITVNPTLTNGGGDTLNSGETTLSAGETVTFEPALPAVEDPPNIVFSVADKTRTYSG</sequence>
<gene>
    <name evidence="2" type="ORF">HZS54_21285</name>
</gene>